<dbReference type="InterPro" id="IPR002902">
    <property type="entry name" value="GNK2"/>
</dbReference>
<organism evidence="4 5">
    <name type="scientific">Linum trigynum</name>
    <dbReference type="NCBI Taxonomy" id="586398"/>
    <lineage>
        <taxon>Eukaryota</taxon>
        <taxon>Viridiplantae</taxon>
        <taxon>Streptophyta</taxon>
        <taxon>Embryophyta</taxon>
        <taxon>Tracheophyta</taxon>
        <taxon>Spermatophyta</taxon>
        <taxon>Magnoliopsida</taxon>
        <taxon>eudicotyledons</taxon>
        <taxon>Gunneridae</taxon>
        <taxon>Pentapetalae</taxon>
        <taxon>rosids</taxon>
        <taxon>fabids</taxon>
        <taxon>Malpighiales</taxon>
        <taxon>Linaceae</taxon>
        <taxon>Linum</taxon>
    </lineage>
</organism>
<dbReference type="AlphaFoldDB" id="A0AAV2F2A7"/>
<proteinExistence type="predicted"/>
<dbReference type="EMBL" id="OZ034819">
    <property type="protein sequence ID" value="CAL1392254.1"/>
    <property type="molecule type" value="Genomic_DNA"/>
</dbReference>
<evidence type="ECO:0000313" key="4">
    <source>
        <dbReference type="EMBL" id="CAL1392254.1"/>
    </source>
</evidence>
<keyword evidence="1" id="KW-0732">Signal</keyword>
<dbReference type="PROSITE" id="PS51473">
    <property type="entry name" value="GNK2"/>
    <property type="match status" value="1"/>
</dbReference>
<keyword evidence="2" id="KW-0677">Repeat</keyword>
<name>A0AAV2F2A7_9ROSI</name>
<dbReference type="InterPro" id="IPR038408">
    <property type="entry name" value="GNK2_sf"/>
</dbReference>
<evidence type="ECO:0000256" key="2">
    <source>
        <dbReference type="ARBA" id="ARBA00022737"/>
    </source>
</evidence>
<evidence type="ECO:0000259" key="3">
    <source>
        <dbReference type="PROSITE" id="PS51473"/>
    </source>
</evidence>
<protein>
    <recommendedName>
        <fullName evidence="3">Gnk2-homologous domain-containing protein</fullName>
    </recommendedName>
</protein>
<reference evidence="4 5" key="1">
    <citation type="submission" date="2024-04" db="EMBL/GenBank/DDBJ databases">
        <authorList>
            <person name="Fracassetti M."/>
        </authorList>
    </citation>
    <scope>NUCLEOTIDE SEQUENCE [LARGE SCALE GENOMIC DNA]</scope>
</reference>
<feature type="domain" description="Gnk2-homologous" evidence="3">
    <location>
        <begin position="21"/>
        <end position="130"/>
    </location>
</feature>
<keyword evidence="5" id="KW-1185">Reference proteome</keyword>
<accession>A0AAV2F2A7</accession>
<dbReference type="CDD" id="cd23509">
    <property type="entry name" value="Gnk2-like"/>
    <property type="match status" value="1"/>
</dbReference>
<dbReference type="Proteomes" id="UP001497516">
    <property type="component" value="Chromosome 6"/>
</dbReference>
<dbReference type="Pfam" id="PF01657">
    <property type="entry name" value="Stress-antifung"/>
    <property type="match status" value="1"/>
</dbReference>
<gene>
    <name evidence="4" type="ORF">LTRI10_LOCUS32916</name>
</gene>
<evidence type="ECO:0000313" key="5">
    <source>
        <dbReference type="Proteomes" id="UP001497516"/>
    </source>
</evidence>
<sequence>MRYCCGLRSSDDNTFLCTSNDELGLCRGSDSNGLCSLEAFDVGNAAEFQAKVLDSLGAGNYFNNGNGVGCLKTDTVPPVYAYYCCSKDAAADCSDCYANAVKLLKDGCSGRSGGNVLFDKCSMRYEISNFWRRE</sequence>
<dbReference type="Gene3D" id="3.30.430.20">
    <property type="entry name" value="Gnk2 domain, C-X8-C-X2-C motif"/>
    <property type="match status" value="1"/>
</dbReference>
<evidence type="ECO:0000256" key="1">
    <source>
        <dbReference type="ARBA" id="ARBA00022729"/>
    </source>
</evidence>